<dbReference type="PROSITE" id="PS50994">
    <property type="entry name" value="INTEGRASE"/>
    <property type="match status" value="1"/>
</dbReference>
<dbReference type="EMBL" id="GG670562">
    <property type="protein sequence ID" value="EER20529.1"/>
    <property type="molecule type" value="Genomic_DNA"/>
</dbReference>
<dbReference type="Pfam" id="PF17921">
    <property type="entry name" value="Integrase_H2C2"/>
    <property type="match status" value="1"/>
</dbReference>
<dbReference type="InterPro" id="IPR036397">
    <property type="entry name" value="RNaseH_sf"/>
</dbReference>
<reference evidence="2 3" key="1">
    <citation type="submission" date="2008-07" db="EMBL/GenBank/DDBJ databases">
        <authorList>
            <person name="El-Sayed N."/>
            <person name="Caler E."/>
            <person name="Inman J."/>
            <person name="Amedeo P."/>
            <person name="Hass B."/>
            <person name="Wortman J."/>
        </authorList>
    </citation>
    <scope>NUCLEOTIDE SEQUENCE [LARGE SCALE GENOMIC DNA]</scope>
    <source>
        <strain evidence="3">ATCC 50983 / TXsc</strain>
    </source>
</reference>
<accession>C5K5A7</accession>
<dbReference type="InterPro" id="IPR041588">
    <property type="entry name" value="Integrase_H2C2"/>
</dbReference>
<dbReference type="AlphaFoldDB" id="C5K5A7"/>
<dbReference type="InterPro" id="IPR012337">
    <property type="entry name" value="RNaseH-like_sf"/>
</dbReference>
<dbReference type="InterPro" id="IPR050951">
    <property type="entry name" value="Retrovirus_Pol_polyprotein"/>
</dbReference>
<evidence type="ECO:0000313" key="3">
    <source>
        <dbReference type="Proteomes" id="UP000007800"/>
    </source>
</evidence>
<dbReference type="InParanoid" id="C5K5A7"/>
<dbReference type="Gene3D" id="1.10.340.70">
    <property type="match status" value="1"/>
</dbReference>
<dbReference type="RefSeq" id="XP_002788733.1">
    <property type="nucleotide sequence ID" value="XM_002788687.1"/>
</dbReference>
<dbReference type="OrthoDB" id="8067401at2759"/>
<dbReference type="PANTHER" id="PTHR37984:SF5">
    <property type="entry name" value="PROTEIN NYNRIN-LIKE"/>
    <property type="match status" value="1"/>
</dbReference>
<protein>
    <submittedName>
        <fullName evidence="2">Retrovirus polyprotein, putative</fullName>
    </submittedName>
</protein>
<keyword evidence="3" id="KW-1185">Reference proteome</keyword>
<dbReference type="InterPro" id="IPR001584">
    <property type="entry name" value="Integrase_cat-core"/>
</dbReference>
<gene>
    <name evidence="2" type="ORF">Pmar_PMAR010275</name>
</gene>
<dbReference type="GeneID" id="9054077"/>
<dbReference type="GO" id="GO:0003676">
    <property type="term" value="F:nucleic acid binding"/>
    <property type="evidence" value="ECO:0007669"/>
    <property type="project" value="InterPro"/>
</dbReference>
<dbReference type="Pfam" id="PF00665">
    <property type="entry name" value="rve"/>
    <property type="match status" value="1"/>
</dbReference>
<evidence type="ECO:0000313" key="2">
    <source>
        <dbReference type="EMBL" id="EER20529.1"/>
    </source>
</evidence>
<dbReference type="GO" id="GO:0015074">
    <property type="term" value="P:DNA integration"/>
    <property type="evidence" value="ECO:0007669"/>
    <property type="project" value="InterPro"/>
</dbReference>
<evidence type="ECO:0000259" key="1">
    <source>
        <dbReference type="PROSITE" id="PS50994"/>
    </source>
</evidence>
<dbReference type="Gene3D" id="3.30.420.10">
    <property type="entry name" value="Ribonuclease H-like superfamily/Ribonuclease H"/>
    <property type="match status" value="1"/>
</dbReference>
<dbReference type="PANTHER" id="PTHR37984">
    <property type="entry name" value="PROTEIN CBG26694"/>
    <property type="match status" value="1"/>
</dbReference>
<name>C5K5A7_PERM5</name>
<organism evidence="3">
    <name type="scientific">Perkinsus marinus (strain ATCC 50983 / TXsc)</name>
    <dbReference type="NCBI Taxonomy" id="423536"/>
    <lineage>
        <taxon>Eukaryota</taxon>
        <taxon>Sar</taxon>
        <taxon>Alveolata</taxon>
        <taxon>Perkinsozoa</taxon>
        <taxon>Perkinsea</taxon>
        <taxon>Perkinsida</taxon>
        <taxon>Perkinsidae</taxon>
        <taxon>Perkinsus</taxon>
    </lineage>
</organism>
<dbReference type="SUPFAM" id="SSF53098">
    <property type="entry name" value="Ribonuclease H-like"/>
    <property type="match status" value="1"/>
</dbReference>
<sequence>MLLVKSAHNKAHPGVTGTYKQVVSSYHWPGVRRSISRIVKSCGICIKNKHRATLKQAAGIKKVDGIPWRSIGLDHTGPYEENGDRAKFLLVATDLLTGAIDAEVVGTTNSMNLITAARRIFARTGQPNTVHSDRGSSYVSAAFRAFLIKRNIRQRFAPPSSPRYGGKWERSHGPLNHHIRILRSRGEKLDWRTLVAEAVSLSNTRLTWHDISPWDLCHTYRHDQTGVASPLAADILLTWRETFWEDTRERTRAKLGPSGQSVSVGDCVYLKTPSPSKLGSLARGPYVVLEATGHTFRLRERSTGKELLQPLHNLIPTQ</sequence>
<proteinExistence type="predicted"/>
<feature type="domain" description="Integrase catalytic" evidence="1">
    <location>
        <begin position="63"/>
        <end position="212"/>
    </location>
</feature>
<dbReference type="Proteomes" id="UP000007800">
    <property type="component" value="Unassembled WGS sequence"/>
</dbReference>